<evidence type="ECO:0000313" key="15">
    <source>
        <dbReference type="EMBL" id="MCO5959159.1"/>
    </source>
</evidence>
<accession>A0AAJ1BZK7</accession>
<evidence type="ECO:0000256" key="8">
    <source>
        <dbReference type="ARBA" id="ARBA00022670"/>
    </source>
</evidence>
<comment type="similarity">
    <text evidence="3 11 13">Belongs to the peptidase S33 family.</text>
</comment>
<dbReference type="AlphaFoldDB" id="A0AAJ1BZK7"/>
<dbReference type="InterPro" id="IPR002410">
    <property type="entry name" value="Peptidase_S33"/>
</dbReference>
<dbReference type="PRINTS" id="PR00793">
    <property type="entry name" value="PROAMNOPTASE"/>
</dbReference>
<dbReference type="EC" id="3.4.11.5" evidence="4 11"/>
<evidence type="ECO:0000259" key="14">
    <source>
        <dbReference type="Pfam" id="PF00561"/>
    </source>
</evidence>
<keyword evidence="7 11" id="KW-0963">Cytoplasm</keyword>
<evidence type="ECO:0000313" key="16">
    <source>
        <dbReference type="Proteomes" id="UP001155380"/>
    </source>
</evidence>
<evidence type="ECO:0000256" key="7">
    <source>
        <dbReference type="ARBA" id="ARBA00022490"/>
    </source>
</evidence>
<evidence type="ECO:0000256" key="6">
    <source>
        <dbReference type="ARBA" id="ARBA00022438"/>
    </source>
</evidence>
<dbReference type="InterPro" id="IPR005944">
    <property type="entry name" value="Pro_iminopeptidase"/>
</dbReference>
<organism evidence="15 16">
    <name type="scientific">Ciceribacter sichuanensis</name>
    <dbReference type="NCBI Taxonomy" id="2949647"/>
    <lineage>
        <taxon>Bacteria</taxon>
        <taxon>Pseudomonadati</taxon>
        <taxon>Pseudomonadota</taxon>
        <taxon>Alphaproteobacteria</taxon>
        <taxon>Hyphomicrobiales</taxon>
        <taxon>Rhizobiaceae</taxon>
        <taxon>Ciceribacter</taxon>
    </lineage>
</organism>
<dbReference type="PANTHER" id="PTHR43722:SF1">
    <property type="entry name" value="PROLINE IMINOPEPTIDASE"/>
    <property type="match status" value="1"/>
</dbReference>
<proteinExistence type="inferred from homology"/>
<comment type="catalytic activity">
    <reaction evidence="1 11 13">
        <text>Release of N-terminal proline from a peptide.</text>
        <dbReference type="EC" id="3.4.11.5"/>
    </reaction>
</comment>
<evidence type="ECO:0000256" key="12">
    <source>
        <dbReference type="PIRSR" id="PIRSR006431-1"/>
    </source>
</evidence>
<dbReference type="Gene3D" id="3.40.50.1820">
    <property type="entry name" value="alpha/beta hydrolase"/>
    <property type="match status" value="1"/>
</dbReference>
<evidence type="ECO:0000256" key="10">
    <source>
        <dbReference type="ARBA" id="ARBA00029605"/>
    </source>
</evidence>
<feature type="active site" description="Proton donor" evidence="12">
    <location>
        <position position="302"/>
    </location>
</feature>
<evidence type="ECO:0000256" key="9">
    <source>
        <dbReference type="ARBA" id="ARBA00022801"/>
    </source>
</evidence>
<dbReference type="GO" id="GO:0006508">
    <property type="term" value="P:proteolysis"/>
    <property type="evidence" value="ECO:0007669"/>
    <property type="project" value="UniProtKB-KW"/>
</dbReference>
<dbReference type="PIRSF" id="PIRSF006431">
    <property type="entry name" value="Pept_S33"/>
    <property type="match status" value="1"/>
</dbReference>
<evidence type="ECO:0000256" key="2">
    <source>
        <dbReference type="ARBA" id="ARBA00004496"/>
    </source>
</evidence>
<evidence type="ECO:0000256" key="13">
    <source>
        <dbReference type="RuleBase" id="RU003421"/>
    </source>
</evidence>
<dbReference type="GO" id="GO:0005737">
    <property type="term" value="C:cytoplasm"/>
    <property type="evidence" value="ECO:0007669"/>
    <property type="project" value="UniProtKB-SubCell"/>
</dbReference>
<evidence type="ECO:0000256" key="5">
    <source>
        <dbReference type="ARBA" id="ARBA00021843"/>
    </source>
</evidence>
<evidence type="ECO:0000256" key="3">
    <source>
        <dbReference type="ARBA" id="ARBA00010088"/>
    </source>
</evidence>
<feature type="domain" description="AB hydrolase-1" evidence="14">
    <location>
        <begin position="46"/>
        <end position="305"/>
    </location>
</feature>
<sequence>MTETADTTRRSLYPVIEPYDTGFLQVSPVHRIYYEQCGNPDGKPALVLHGGPGGGISPFLRRGHDPKRYRIILFDQRGCGQSTPYAELAENTTWDLVADIETLRQHLGIDRWQVVGGSWGSTLALAYAITHRLHVTELIVRGIFAVRTAEVRWFYQSGASFLYPDAFDRYLAPIPETERDDLLAAYYQRLTNGDAANQLEAAKAWSAWEGAALSLIPDPEREASFAEEETAVALARLECHYFMNGGFFAHDGWLLDQAAALKGVPGEIIQGRYDLVTPMQTAHDLAKRWPDATFTIVPDAGHSGVEPGIADATVRATDRFAS</sequence>
<evidence type="ECO:0000256" key="4">
    <source>
        <dbReference type="ARBA" id="ARBA00012568"/>
    </source>
</evidence>
<dbReference type="PANTHER" id="PTHR43722">
    <property type="entry name" value="PROLINE IMINOPEPTIDASE"/>
    <property type="match status" value="1"/>
</dbReference>
<feature type="active site" description="Nucleophile" evidence="12">
    <location>
        <position position="118"/>
    </location>
</feature>
<evidence type="ECO:0000256" key="1">
    <source>
        <dbReference type="ARBA" id="ARBA00001585"/>
    </source>
</evidence>
<keyword evidence="8 11" id="KW-0645">Protease</keyword>
<dbReference type="NCBIfam" id="TIGR01249">
    <property type="entry name" value="pro_imino_pep_1"/>
    <property type="match status" value="1"/>
</dbReference>
<dbReference type="Pfam" id="PF00561">
    <property type="entry name" value="Abhydrolase_1"/>
    <property type="match status" value="1"/>
</dbReference>
<keyword evidence="9 11" id="KW-0378">Hydrolase</keyword>
<dbReference type="InterPro" id="IPR000073">
    <property type="entry name" value="AB_hydrolase_1"/>
</dbReference>
<reference evidence="15" key="1">
    <citation type="submission" date="2022-06" db="EMBL/GenBank/DDBJ databases">
        <authorList>
            <person name="Sun Q."/>
        </authorList>
    </citation>
    <scope>NUCLEOTIDE SEQUENCE</scope>
    <source>
        <strain evidence="15">S101</strain>
    </source>
</reference>
<comment type="subcellular location">
    <subcellularLocation>
        <location evidence="2 11">Cytoplasm</location>
    </subcellularLocation>
</comment>
<dbReference type="RefSeq" id="WP_250914488.1">
    <property type="nucleotide sequence ID" value="NZ_JAMXLX010000007.1"/>
</dbReference>
<protein>
    <recommendedName>
        <fullName evidence="5 11">Proline iminopeptidase</fullName>
        <shortName evidence="11">PIP</shortName>
        <ecNumber evidence="4 11">3.4.11.5</ecNumber>
    </recommendedName>
    <alternativeName>
        <fullName evidence="10 11">Prolyl aminopeptidase</fullName>
    </alternativeName>
</protein>
<comment type="caution">
    <text evidence="15">The sequence shown here is derived from an EMBL/GenBank/DDBJ whole genome shotgun (WGS) entry which is preliminary data.</text>
</comment>
<gene>
    <name evidence="15" type="primary">pip</name>
    <name evidence="15" type="ORF">NBH21_20455</name>
</gene>
<dbReference type="EMBL" id="JAMXLX010000007">
    <property type="protein sequence ID" value="MCO5959159.1"/>
    <property type="molecule type" value="Genomic_DNA"/>
</dbReference>
<dbReference type="SUPFAM" id="SSF53474">
    <property type="entry name" value="alpha/beta-Hydrolases"/>
    <property type="match status" value="1"/>
</dbReference>
<dbReference type="Proteomes" id="UP001155380">
    <property type="component" value="Unassembled WGS sequence"/>
</dbReference>
<dbReference type="InterPro" id="IPR029058">
    <property type="entry name" value="AB_hydrolase_fold"/>
</dbReference>
<feature type="active site" evidence="12">
    <location>
        <position position="274"/>
    </location>
</feature>
<dbReference type="GO" id="GO:0004177">
    <property type="term" value="F:aminopeptidase activity"/>
    <property type="evidence" value="ECO:0007669"/>
    <property type="project" value="UniProtKB-UniRule"/>
</dbReference>
<keyword evidence="6 11" id="KW-0031">Aminopeptidase</keyword>
<name>A0AAJ1BZK7_9HYPH</name>
<evidence type="ECO:0000256" key="11">
    <source>
        <dbReference type="PIRNR" id="PIRNR006431"/>
    </source>
</evidence>